<sequence length="823" mass="94673">MHSNRTHSPRQPPVFDATLDQYPLPTRNVATNASGIVPVSVSNGLQSYHADTGSSASQRRRIRDLVDRAEDALRKWRGGSSTTYLDRDPAPHALVRQRSSTFFDRLTRGGVPEEKEVARLLDDRAWALRVQGQDRPSSDSTAPSVVKSSPQSTQPSTRQTSVQNDDERKQQPLQAYSHDARVRASEWAAATKTYFETLYKESLDGCPTARELRLKKLRTQMEENPALSPEEKFELESQFFQNETNYLRQLRTLRWESYRAVTRRLNTGFGPSSTNAPEYVKEEPGSCSKRYKTVKILGKGSFGVVRLVKERRREEMRDQPSHVLAMKVIKKTEMIRSCQEGHLRAERDFLIASADSDWIVPLISSFQDDTNLYLVMDYMPGGDFLGLLIRENILDERVTRHYIAEMIVCIEEAHRLGFIHRDVKPDNFLIDARGHLKVSDFGLAFDGQWHHDTSYYKWHREYLRKTLGIRVRGDEDDCRKYSKTAQPPKRAHNQDEVDRHEPPQSCAKSLYSNGDIPLVGDLLDWRMGRNRSFAHSVVGTSQYMAPEVVKGDEYDGRCDYTFKFPTDCPYLLAEKTERISSIKYREQDYNAEYGIGEHPRKYVFAEDDAVDIKSHHTRYFEEDEPISDWSDSEESEKLIPSHDEIRQLLRSEGFYSETISTFIGMIARPYDTMKLRQINIKIDSNGCLSDGGKEKLKQYAREFGCKERKRPRDIFLRDKATQGGVMNIRKQTGFLGYTWLKAPTPPRVPSMLEDELGRARANLSLGCDLLPTPHQYQIPTPANFFDQDLSYAMYRPDTAAKGFWHGDGQYDYPTAAYWQAYGQ</sequence>
<gene>
    <name evidence="12" type="ORF">B0T11DRAFT_319817</name>
</gene>
<keyword evidence="5 12" id="KW-0418">Kinase</keyword>
<dbReference type="PANTHER" id="PTHR24356">
    <property type="entry name" value="SERINE/THREONINE-PROTEIN KINASE"/>
    <property type="match status" value="1"/>
</dbReference>
<reference evidence="12" key="1">
    <citation type="journal article" date="2021" name="Nat. Commun.">
        <title>Genetic determinants of endophytism in the Arabidopsis root mycobiome.</title>
        <authorList>
            <person name="Mesny F."/>
            <person name="Miyauchi S."/>
            <person name="Thiergart T."/>
            <person name="Pickel B."/>
            <person name="Atanasova L."/>
            <person name="Karlsson M."/>
            <person name="Huettel B."/>
            <person name="Barry K.W."/>
            <person name="Haridas S."/>
            <person name="Chen C."/>
            <person name="Bauer D."/>
            <person name="Andreopoulos W."/>
            <person name="Pangilinan J."/>
            <person name="LaButti K."/>
            <person name="Riley R."/>
            <person name="Lipzen A."/>
            <person name="Clum A."/>
            <person name="Drula E."/>
            <person name="Henrissat B."/>
            <person name="Kohler A."/>
            <person name="Grigoriev I.V."/>
            <person name="Martin F.M."/>
            <person name="Hacquard S."/>
        </authorList>
    </citation>
    <scope>NUCLEOTIDE SEQUENCE</scope>
    <source>
        <strain evidence="12">MPI-CAGE-AT-0016</strain>
    </source>
</reference>
<comment type="catalytic activity">
    <reaction evidence="8">
        <text>L-seryl-[protein] + ATP = O-phospho-L-seryl-[protein] + ADP + H(+)</text>
        <dbReference type="Rhea" id="RHEA:17989"/>
        <dbReference type="Rhea" id="RHEA-COMP:9863"/>
        <dbReference type="Rhea" id="RHEA-COMP:11604"/>
        <dbReference type="ChEBI" id="CHEBI:15378"/>
        <dbReference type="ChEBI" id="CHEBI:29999"/>
        <dbReference type="ChEBI" id="CHEBI:30616"/>
        <dbReference type="ChEBI" id="CHEBI:83421"/>
        <dbReference type="ChEBI" id="CHEBI:456216"/>
        <dbReference type="EC" id="2.7.11.1"/>
    </reaction>
</comment>
<dbReference type="InterPro" id="IPR008271">
    <property type="entry name" value="Ser/Thr_kinase_AS"/>
</dbReference>
<organism evidence="12 13">
    <name type="scientific">Plectosphaerella cucumerina</name>
    <dbReference type="NCBI Taxonomy" id="40658"/>
    <lineage>
        <taxon>Eukaryota</taxon>
        <taxon>Fungi</taxon>
        <taxon>Dikarya</taxon>
        <taxon>Ascomycota</taxon>
        <taxon>Pezizomycotina</taxon>
        <taxon>Sordariomycetes</taxon>
        <taxon>Hypocreomycetidae</taxon>
        <taxon>Glomerellales</taxon>
        <taxon>Plectosphaerellaceae</taxon>
        <taxon>Plectosphaerella</taxon>
    </lineage>
</organism>
<feature type="compositionally biased region" description="Basic and acidic residues" evidence="10">
    <location>
        <begin position="492"/>
        <end position="502"/>
    </location>
</feature>
<dbReference type="PROSITE" id="PS00107">
    <property type="entry name" value="PROTEIN_KINASE_ATP"/>
    <property type="match status" value="1"/>
</dbReference>
<evidence type="ECO:0000256" key="7">
    <source>
        <dbReference type="ARBA" id="ARBA00047899"/>
    </source>
</evidence>
<feature type="region of interest" description="Disordered" evidence="10">
    <location>
        <begin position="130"/>
        <end position="170"/>
    </location>
</feature>
<dbReference type="GO" id="GO:0035556">
    <property type="term" value="P:intracellular signal transduction"/>
    <property type="evidence" value="ECO:0007669"/>
    <property type="project" value="TreeGrafter"/>
</dbReference>
<evidence type="ECO:0000259" key="11">
    <source>
        <dbReference type="PROSITE" id="PS50011"/>
    </source>
</evidence>
<dbReference type="InterPro" id="IPR011009">
    <property type="entry name" value="Kinase-like_dom_sf"/>
</dbReference>
<keyword evidence="2" id="KW-0723">Serine/threonine-protein kinase</keyword>
<evidence type="ECO:0000256" key="8">
    <source>
        <dbReference type="ARBA" id="ARBA00048679"/>
    </source>
</evidence>
<keyword evidence="4 9" id="KW-0547">Nucleotide-binding</keyword>
<evidence type="ECO:0000256" key="2">
    <source>
        <dbReference type="ARBA" id="ARBA00022527"/>
    </source>
</evidence>
<dbReference type="Gene3D" id="3.30.200.20">
    <property type="entry name" value="Phosphorylase Kinase, domain 1"/>
    <property type="match status" value="1"/>
</dbReference>
<evidence type="ECO:0000256" key="4">
    <source>
        <dbReference type="ARBA" id="ARBA00022741"/>
    </source>
</evidence>
<evidence type="ECO:0000256" key="10">
    <source>
        <dbReference type="SAM" id="MobiDB-lite"/>
    </source>
</evidence>
<dbReference type="Pfam" id="PF00069">
    <property type="entry name" value="Pkinase"/>
    <property type="match status" value="1"/>
</dbReference>
<dbReference type="GO" id="GO:0004674">
    <property type="term" value="F:protein serine/threonine kinase activity"/>
    <property type="evidence" value="ECO:0007669"/>
    <property type="project" value="UniProtKB-KW"/>
</dbReference>
<dbReference type="Gene3D" id="1.10.510.10">
    <property type="entry name" value="Transferase(Phosphotransferase) domain 1"/>
    <property type="match status" value="1"/>
</dbReference>
<dbReference type="AlphaFoldDB" id="A0A8K0TC13"/>
<dbReference type="SUPFAM" id="SSF56112">
    <property type="entry name" value="Protein kinase-like (PK-like)"/>
    <property type="match status" value="1"/>
</dbReference>
<accession>A0A8K0TC13</accession>
<dbReference type="InterPro" id="IPR050236">
    <property type="entry name" value="Ser_Thr_kinase_AGC"/>
</dbReference>
<dbReference type="OrthoDB" id="3638488at2759"/>
<dbReference type="EC" id="2.7.11.1" evidence="1"/>
<comment type="caution">
    <text evidence="12">The sequence shown here is derived from an EMBL/GenBank/DDBJ whole genome shotgun (WGS) entry which is preliminary data.</text>
</comment>
<feature type="region of interest" description="Disordered" evidence="10">
    <location>
        <begin position="480"/>
        <end position="506"/>
    </location>
</feature>
<evidence type="ECO:0000256" key="1">
    <source>
        <dbReference type="ARBA" id="ARBA00012513"/>
    </source>
</evidence>
<feature type="domain" description="Protein kinase" evidence="11">
    <location>
        <begin position="291"/>
        <end position="663"/>
    </location>
</feature>
<dbReference type="SMART" id="SM00220">
    <property type="entry name" value="S_TKc"/>
    <property type="match status" value="1"/>
</dbReference>
<dbReference type="InterPro" id="IPR000719">
    <property type="entry name" value="Prot_kinase_dom"/>
</dbReference>
<evidence type="ECO:0000256" key="3">
    <source>
        <dbReference type="ARBA" id="ARBA00022679"/>
    </source>
</evidence>
<evidence type="ECO:0000313" key="13">
    <source>
        <dbReference type="Proteomes" id="UP000813385"/>
    </source>
</evidence>
<evidence type="ECO:0000313" key="12">
    <source>
        <dbReference type="EMBL" id="KAH7358827.1"/>
    </source>
</evidence>
<comment type="catalytic activity">
    <reaction evidence="7">
        <text>L-threonyl-[protein] + ATP = O-phospho-L-threonyl-[protein] + ADP + H(+)</text>
        <dbReference type="Rhea" id="RHEA:46608"/>
        <dbReference type="Rhea" id="RHEA-COMP:11060"/>
        <dbReference type="Rhea" id="RHEA-COMP:11605"/>
        <dbReference type="ChEBI" id="CHEBI:15378"/>
        <dbReference type="ChEBI" id="CHEBI:30013"/>
        <dbReference type="ChEBI" id="CHEBI:30616"/>
        <dbReference type="ChEBI" id="CHEBI:61977"/>
        <dbReference type="ChEBI" id="CHEBI:456216"/>
        <dbReference type="EC" id="2.7.11.1"/>
    </reaction>
</comment>
<name>A0A8K0TC13_9PEZI</name>
<feature type="binding site" evidence="9">
    <location>
        <position position="327"/>
    </location>
    <ligand>
        <name>ATP</name>
        <dbReference type="ChEBI" id="CHEBI:30616"/>
    </ligand>
</feature>
<protein>
    <recommendedName>
        <fullName evidence="1">non-specific serine/threonine protein kinase</fullName>
        <ecNumber evidence="1">2.7.11.1</ecNumber>
    </recommendedName>
</protein>
<dbReference type="GO" id="GO:0005524">
    <property type="term" value="F:ATP binding"/>
    <property type="evidence" value="ECO:0007669"/>
    <property type="project" value="UniProtKB-UniRule"/>
</dbReference>
<dbReference type="PROSITE" id="PS50011">
    <property type="entry name" value="PROTEIN_KINASE_DOM"/>
    <property type="match status" value="1"/>
</dbReference>
<dbReference type="EMBL" id="JAGPXD010000004">
    <property type="protein sequence ID" value="KAH7358827.1"/>
    <property type="molecule type" value="Genomic_DNA"/>
</dbReference>
<keyword evidence="6 9" id="KW-0067">ATP-binding</keyword>
<keyword evidence="13" id="KW-1185">Reference proteome</keyword>
<dbReference type="PROSITE" id="PS00108">
    <property type="entry name" value="PROTEIN_KINASE_ST"/>
    <property type="match status" value="1"/>
</dbReference>
<dbReference type="PANTHER" id="PTHR24356:SF400">
    <property type="entry name" value="SERINE_THREONINE-PROTEIN KINASE CBK1"/>
    <property type="match status" value="1"/>
</dbReference>
<proteinExistence type="predicted"/>
<feature type="compositionally biased region" description="Low complexity" evidence="10">
    <location>
        <begin position="143"/>
        <end position="162"/>
    </location>
</feature>
<evidence type="ECO:0000256" key="5">
    <source>
        <dbReference type="ARBA" id="ARBA00022777"/>
    </source>
</evidence>
<dbReference type="InterPro" id="IPR017441">
    <property type="entry name" value="Protein_kinase_ATP_BS"/>
</dbReference>
<evidence type="ECO:0000256" key="6">
    <source>
        <dbReference type="ARBA" id="ARBA00022840"/>
    </source>
</evidence>
<evidence type="ECO:0000256" key="9">
    <source>
        <dbReference type="PROSITE-ProRule" id="PRU10141"/>
    </source>
</evidence>
<dbReference type="Proteomes" id="UP000813385">
    <property type="component" value="Unassembled WGS sequence"/>
</dbReference>
<keyword evidence="3" id="KW-0808">Transferase</keyword>